<proteinExistence type="predicted"/>
<dbReference type="GeneID" id="92096394"/>
<dbReference type="EMBL" id="JAQQWL010000011">
    <property type="protein sequence ID" value="KAK8050192.1"/>
    <property type="molecule type" value="Genomic_DNA"/>
</dbReference>
<dbReference type="Proteomes" id="UP001480595">
    <property type="component" value="Unassembled WGS sequence"/>
</dbReference>
<reference evidence="1 2" key="1">
    <citation type="submission" date="2023-01" db="EMBL/GenBank/DDBJ databases">
        <title>Analysis of 21 Apiospora genomes using comparative genomics revels a genus with tremendous synthesis potential of carbohydrate active enzymes and secondary metabolites.</title>
        <authorList>
            <person name="Sorensen T."/>
        </authorList>
    </citation>
    <scope>NUCLEOTIDE SEQUENCE [LARGE SCALE GENOMIC DNA]</scope>
    <source>
        <strain evidence="1 2">CBS 135458</strain>
    </source>
</reference>
<organism evidence="1 2">
    <name type="scientific">Apiospora phragmitis</name>
    <dbReference type="NCBI Taxonomy" id="2905665"/>
    <lineage>
        <taxon>Eukaryota</taxon>
        <taxon>Fungi</taxon>
        <taxon>Dikarya</taxon>
        <taxon>Ascomycota</taxon>
        <taxon>Pezizomycotina</taxon>
        <taxon>Sordariomycetes</taxon>
        <taxon>Xylariomycetidae</taxon>
        <taxon>Amphisphaeriales</taxon>
        <taxon>Apiosporaceae</taxon>
        <taxon>Apiospora</taxon>
    </lineage>
</organism>
<dbReference type="RefSeq" id="XP_066712441.1">
    <property type="nucleotide sequence ID" value="XM_066863331.1"/>
</dbReference>
<accession>A0ABR1TUB1</accession>
<evidence type="ECO:0000313" key="1">
    <source>
        <dbReference type="EMBL" id="KAK8050192.1"/>
    </source>
</evidence>
<comment type="caution">
    <text evidence="1">The sequence shown here is derived from an EMBL/GenBank/DDBJ whole genome shotgun (WGS) entry which is preliminary data.</text>
</comment>
<protein>
    <submittedName>
        <fullName evidence="1">Uncharacterized protein</fullName>
    </submittedName>
</protein>
<gene>
    <name evidence="1" type="ORF">PG994_011922</name>
</gene>
<sequence length="97" mass="9879">MVQLSVASSCSVRVTVTPNSSTVKDDFRGDVKDSGASPFSTLVSTVYSRTPGPHSSSSTPFLVRASATSAVVPLAAFFSSGASTCVVEPFSVVQCAA</sequence>
<keyword evidence="2" id="KW-1185">Reference proteome</keyword>
<evidence type="ECO:0000313" key="2">
    <source>
        <dbReference type="Proteomes" id="UP001480595"/>
    </source>
</evidence>
<name>A0ABR1TUB1_9PEZI</name>